<evidence type="ECO:0000256" key="4">
    <source>
        <dbReference type="ARBA" id="ARBA00022741"/>
    </source>
</evidence>
<dbReference type="PANTHER" id="PTHR24361:SF433">
    <property type="entry name" value="PROTEIN KINASE DOMAIN-CONTAINING PROTEIN"/>
    <property type="match status" value="1"/>
</dbReference>
<comment type="catalytic activity">
    <reaction evidence="7">
        <text>L-threonyl-[protein] + ATP = O-phospho-L-threonyl-[protein] + ADP + H(+)</text>
        <dbReference type="Rhea" id="RHEA:46608"/>
        <dbReference type="Rhea" id="RHEA-COMP:11060"/>
        <dbReference type="Rhea" id="RHEA-COMP:11605"/>
        <dbReference type="ChEBI" id="CHEBI:15378"/>
        <dbReference type="ChEBI" id="CHEBI:30013"/>
        <dbReference type="ChEBI" id="CHEBI:30616"/>
        <dbReference type="ChEBI" id="CHEBI:61977"/>
        <dbReference type="ChEBI" id="CHEBI:456216"/>
        <dbReference type="EC" id="2.7.11.1"/>
    </reaction>
</comment>
<evidence type="ECO:0000256" key="1">
    <source>
        <dbReference type="ARBA" id="ARBA00012513"/>
    </source>
</evidence>
<dbReference type="PROSITE" id="PS50011">
    <property type="entry name" value="PROTEIN_KINASE_DOM"/>
    <property type="match status" value="1"/>
</dbReference>
<dbReference type="SUPFAM" id="SSF56112">
    <property type="entry name" value="Protein kinase-like (PK-like)"/>
    <property type="match status" value="1"/>
</dbReference>
<keyword evidence="4" id="KW-0547">Nucleotide-binding</keyword>
<evidence type="ECO:0000256" key="2">
    <source>
        <dbReference type="ARBA" id="ARBA00022527"/>
    </source>
</evidence>
<dbReference type="Pfam" id="PF07714">
    <property type="entry name" value="PK_Tyr_Ser-Thr"/>
    <property type="match status" value="1"/>
</dbReference>
<feature type="non-terminal residue" evidence="10">
    <location>
        <position position="1"/>
    </location>
</feature>
<dbReference type="Proteomes" id="UP000602905">
    <property type="component" value="Unassembled WGS sequence"/>
</dbReference>
<comment type="caution">
    <text evidence="10">The sequence shown here is derived from an EMBL/GenBank/DDBJ whole genome shotgun (WGS) entry which is preliminary data.</text>
</comment>
<dbReference type="AlphaFoldDB" id="A0A8H7LMA7"/>
<protein>
    <recommendedName>
        <fullName evidence="1">non-specific serine/threonine protein kinase</fullName>
        <ecNumber evidence="1">2.7.11.1</ecNumber>
    </recommendedName>
</protein>
<accession>A0A8H7LMA7</accession>
<comment type="catalytic activity">
    <reaction evidence="8">
        <text>L-seryl-[protein] + ATP = O-phospho-L-seryl-[protein] + ADP + H(+)</text>
        <dbReference type="Rhea" id="RHEA:17989"/>
        <dbReference type="Rhea" id="RHEA-COMP:9863"/>
        <dbReference type="Rhea" id="RHEA-COMP:11604"/>
        <dbReference type="ChEBI" id="CHEBI:15378"/>
        <dbReference type="ChEBI" id="CHEBI:29999"/>
        <dbReference type="ChEBI" id="CHEBI:30616"/>
        <dbReference type="ChEBI" id="CHEBI:83421"/>
        <dbReference type="ChEBI" id="CHEBI:456216"/>
        <dbReference type="EC" id="2.7.11.1"/>
    </reaction>
</comment>
<evidence type="ECO:0000256" key="6">
    <source>
        <dbReference type="ARBA" id="ARBA00022840"/>
    </source>
</evidence>
<dbReference type="OrthoDB" id="3248549at2759"/>
<dbReference type="InterPro" id="IPR011009">
    <property type="entry name" value="Kinase-like_dom_sf"/>
</dbReference>
<keyword evidence="5 10" id="KW-0418">Kinase</keyword>
<evidence type="ECO:0000313" key="10">
    <source>
        <dbReference type="EMBL" id="KAF8688525.1"/>
    </source>
</evidence>
<evidence type="ECO:0000256" key="7">
    <source>
        <dbReference type="ARBA" id="ARBA00047899"/>
    </source>
</evidence>
<evidence type="ECO:0000256" key="8">
    <source>
        <dbReference type="ARBA" id="ARBA00048679"/>
    </source>
</evidence>
<evidence type="ECO:0000313" key="11">
    <source>
        <dbReference type="Proteomes" id="UP000602905"/>
    </source>
</evidence>
<keyword evidence="2" id="KW-0723">Serine/threonine-protein kinase</keyword>
<dbReference type="GO" id="GO:0005737">
    <property type="term" value="C:cytoplasm"/>
    <property type="evidence" value="ECO:0007669"/>
    <property type="project" value="TreeGrafter"/>
</dbReference>
<evidence type="ECO:0000256" key="3">
    <source>
        <dbReference type="ARBA" id="ARBA00022679"/>
    </source>
</evidence>
<feature type="domain" description="Protein kinase" evidence="9">
    <location>
        <begin position="7"/>
        <end position="306"/>
    </location>
</feature>
<keyword evidence="3" id="KW-0808">Transferase</keyword>
<proteinExistence type="predicted"/>
<dbReference type="EMBL" id="JACYCD010000692">
    <property type="protein sequence ID" value="KAF8688525.1"/>
    <property type="molecule type" value="Genomic_DNA"/>
</dbReference>
<dbReference type="PANTHER" id="PTHR24361">
    <property type="entry name" value="MITOGEN-ACTIVATED KINASE KINASE KINASE"/>
    <property type="match status" value="1"/>
</dbReference>
<name>A0A8H7LMA7_9AGAM</name>
<dbReference type="EC" id="2.7.11.1" evidence="1"/>
<dbReference type="GO" id="GO:0004674">
    <property type="term" value="F:protein serine/threonine kinase activity"/>
    <property type="evidence" value="ECO:0007669"/>
    <property type="project" value="UniProtKB-KW"/>
</dbReference>
<reference evidence="10" key="1">
    <citation type="submission" date="2020-09" db="EMBL/GenBank/DDBJ databases">
        <title>Comparative genome analyses of four rice-infecting Rhizoctonia solani isolates reveal extensive enrichment of homogalacturonan modification genes.</title>
        <authorList>
            <person name="Lee D.-Y."/>
            <person name="Jeon J."/>
            <person name="Kim K.-T."/>
            <person name="Cheong K."/>
            <person name="Song H."/>
            <person name="Choi G."/>
            <person name="Ko J."/>
            <person name="Opiyo S.O."/>
            <person name="Zuo S."/>
            <person name="Madhav S."/>
            <person name="Lee Y.-H."/>
            <person name="Wang G.-L."/>
        </authorList>
    </citation>
    <scope>NUCLEOTIDE SEQUENCE</scope>
    <source>
        <strain evidence="10">AG1-IA WGL</strain>
    </source>
</reference>
<evidence type="ECO:0000259" key="9">
    <source>
        <dbReference type="PROSITE" id="PS50011"/>
    </source>
</evidence>
<organism evidence="10 11">
    <name type="scientific">Rhizoctonia solani</name>
    <dbReference type="NCBI Taxonomy" id="456999"/>
    <lineage>
        <taxon>Eukaryota</taxon>
        <taxon>Fungi</taxon>
        <taxon>Dikarya</taxon>
        <taxon>Basidiomycota</taxon>
        <taxon>Agaricomycotina</taxon>
        <taxon>Agaricomycetes</taxon>
        <taxon>Cantharellales</taxon>
        <taxon>Ceratobasidiaceae</taxon>
        <taxon>Rhizoctonia</taxon>
    </lineage>
</organism>
<dbReference type="Gene3D" id="1.10.510.10">
    <property type="entry name" value="Transferase(Phosphotransferase) domain 1"/>
    <property type="match status" value="1"/>
</dbReference>
<dbReference type="GO" id="GO:0005524">
    <property type="term" value="F:ATP binding"/>
    <property type="evidence" value="ECO:0007669"/>
    <property type="project" value="UniProtKB-KW"/>
</dbReference>
<dbReference type="InterPro" id="IPR053235">
    <property type="entry name" value="Ser_Thr_kinase"/>
</dbReference>
<keyword evidence="6" id="KW-0067">ATP-binding</keyword>
<dbReference type="InterPro" id="IPR001245">
    <property type="entry name" value="Ser-Thr/Tyr_kinase_cat_dom"/>
</dbReference>
<dbReference type="InterPro" id="IPR000719">
    <property type="entry name" value="Prot_kinase_dom"/>
</dbReference>
<sequence>MTDARVPAGGTFLAHGAAADVWLIDCVDHGKFRVDDPDSESRKVVQCVLKVIRLSLDTLNNYHDPKGPREALQLWDEFVKSSVDRWISVAHVNVVRIIGINEQLDLRVEYLTSGTAPQEKDGKPISQCIADPHIVFFLQIKDVLAGLDYLHSQDPPIIHGSIRMDKLFVDAQGTSKIGEFGLASLVEGFEFFAPSISQGGRVRWLSPELLQTEPDQRMVPTIESDVWALGCTLFEIMSGKLPYFPYQHDLRVRHEITSKTLAGHRDNLLSPDFVEIWGLVTSCWEWAADQRPSVTELAQSISKTMIGLGSPDLSTMDVHNSEQIKVIINIPSRSSQTDQGSGHNSAVTFESHYRYTPYEKITGKTAADILKEVDQTPQSSNTVLECHRDYLPLYGGPKNPGALWSAPVLGASSLGSDGSGLLGEHLGALHEHFRASYQTLRNPRRQ</sequence>
<evidence type="ECO:0000256" key="5">
    <source>
        <dbReference type="ARBA" id="ARBA00022777"/>
    </source>
</evidence>
<gene>
    <name evidence="10" type="ORF">RHS03_09530</name>
</gene>